<dbReference type="InterPro" id="IPR036259">
    <property type="entry name" value="MFS_trans_sf"/>
</dbReference>
<evidence type="ECO:0000259" key="7">
    <source>
        <dbReference type="PROSITE" id="PS50850"/>
    </source>
</evidence>
<evidence type="ECO:0000256" key="2">
    <source>
        <dbReference type="ARBA" id="ARBA00022692"/>
    </source>
</evidence>
<organism evidence="8 9">
    <name type="scientific">Rhodobacter lacus</name>
    <dbReference type="NCBI Taxonomy" id="1641972"/>
    <lineage>
        <taxon>Bacteria</taxon>
        <taxon>Pseudomonadati</taxon>
        <taxon>Pseudomonadota</taxon>
        <taxon>Alphaproteobacteria</taxon>
        <taxon>Rhodobacterales</taxon>
        <taxon>Rhodobacter group</taxon>
        <taxon>Rhodobacter</taxon>
    </lineage>
</organism>
<feature type="transmembrane region" description="Helical" evidence="6">
    <location>
        <begin position="355"/>
        <end position="372"/>
    </location>
</feature>
<dbReference type="PANTHER" id="PTHR23521:SF3">
    <property type="entry name" value="MFS TRANSPORTER"/>
    <property type="match status" value="1"/>
</dbReference>
<dbReference type="RefSeq" id="WP_377389160.1">
    <property type="nucleotide sequence ID" value="NZ_JBHUIX010000009.1"/>
</dbReference>
<feature type="transmembrane region" description="Helical" evidence="6">
    <location>
        <begin position="265"/>
        <end position="284"/>
    </location>
</feature>
<feature type="compositionally biased region" description="Low complexity" evidence="5">
    <location>
        <begin position="406"/>
        <end position="436"/>
    </location>
</feature>
<dbReference type="InterPro" id="IPR005828">
    <property type="entry name" value="MFS_sugar_transport-like"/>
</dbReference>
<name>A0ABW5A897_9RHOB</name>
<evidence type="ECO:0000313" key="8">
    <source>
        <dbReference type="EMBL" id="MFD2174081.1"/>
    </source>
</evidence>
<evidence type="ECO:0000256" key="3">
    <source>
        <dbReference type="ARBA" id="ARBA00022989"/>
    </source>
</evidence>
<feature type="transmembrane region" description="Helical" evidence="6">
    <location>
        <begin position="198"/>
        <end position="223"/>
    </location>
</feature>
<comment type="caution">
    <text evidence="8">The sequence shown here is derived from an EMBL/GenBank/DDBJ whole genome shotgun (WGS) entry which is preliminary data.</text>
</comment>
<dbReference type="Pfam" id="PF07690">
    <property type="entry name" value="MFS_1"/>
    <property type="match status" value="1"/>
</dbReference>
<feature type="transmembrane region" description="Helical" evidence="6">
    <location>
        <begin position="131"/>
        <end position="150"/>
    </location>
</feature>
<keyword evidence="2 6" id="KW-0812">Transmembrane</keyword>
<evidence type="ECO:0000313" key="9">
    <source>
        <dbReference type="Proteomes" id="UP001597413"/>
    </source>
</evidence>
<evidence type="ECO:0000256" key="1">
    <source>
        <dbReference type="ARBA" id="ARBA00004370"/>
    </source>
</evidence>
<feature type="transmembrane region" description="Helical" evidence="6">
    <location>
        <begin position="156"/>
        <end position="177"/>
    </location>
</feature>
<keyword evidence="4 6" id="KW-0472">Membrane</keyword>
<feature type="region of interest" description="Disordered" evidence="5">
    <location>
        <begin position="403"/>
        <end position="443"/>
    </location>
</feature>
<feature type="transmembrane region" description="Helical" evidence="6">
    <location>
        <begin position="290"/>
        <end position="311"/>
    </location>
</feature>
<evidence type="ECO:0000256" key="5">
    <source>
        <dbReference type="SAM" id="MobiDB-lite"/>
    </source>
</evidence>
<dbReference type="Proteomes" id="UP001597413">
    <property type="component" value="Unassembled WGS sequence"/>
</dbReference>
<keyword evidence="3 6" id="KW-1133">Transmembrane helix</keyword>
<feature type="transmembrane region" description="Helical" evidence="6">
    <location>
        <begin position="235"/>
        <end position="253"/>
    </location>
</feature>
<dbReference type="CDD" id="cd17477">
    <property type="entry name" value="MFS_YcaD_like"/>
    <property type="match status" value="1"/>
</dbReference>
<comment type="subcellular location">
    <subcellularLocation>
        <location evidence="1">Membrane</location>
    </subcellularLocation>
</comment>
<feature type="transmembrane region" description="Helical" evidence="6">
    <location>
        <begin position="41"/>
        <end position="61"/>
    </location>
</feature>
<dbReference type="Gene3D" id="1.20.1250.20">
    <property type="entry name" value="MFS general substrate transporter like domains"/>
    <property type="match status" value="2"/>
</dbReference>
<dbReference type="SUPFAM" id="SSF103473">
    <property type="entry name" value="MFS general substrate transporter"/>
    <property type="match status" value="1"/>
</dbReference>
<dbReference type="PROSITE" id="PS50850">
    <property type="entry name" value="MFS"/>
    <property type="match status" value="1"/>
</dbReference>
<accession>A0ABW5A897</accession>
<dbReference type="EMBL" id="JBHUIX010000009">
    <property type="protein sequence ID" value="MFD2174081.1"/>
    <property type="molecule type" value="Genomic_DNA"/>
</dbReference>
<gene>
    <name evidence="8" type="ORF">ACFSM0_08265</name>
</gene>
<proteinExistence type="predicted"/>
<evidence type="ECO:0000256" key="4">
    <source>
        <dbReference type="ARBA" id="ARBA00023136"/>
    </source>
</evidence>
<protein>
    <submittedName>
        <fullName evidence="8">MFS transporter</fullName>
    </submittedName>
</protein>
<keyword evidence="9" id="KW-1185">Reference proteome</keyword>
<dbReference type="InterPro" id="IPR011701">
    <property type="entry name" value="MFS"/>
</dbReference>
<dbReference type="Pfam" id="PF00083">
    <property type="entry name" value="Sugar_tr"/>
    <property type="match status" value="1"/>
</dbReference>
<reference evidence="9" key="1">
    <citation type="journal article" date="2019" name="Int. J. Syst. Evol. Microbiol.">
        <title>The Global Catalogue of Microorganisms (GCM) 10K type strain sequencing project: providing services to taxonomists for standard genome sequencing and annotation.</title>
        <authorList>
            <consortium name="The Broad Institute Genomics Platform"/>
            <consortium name="The Broad Institute Genome Sequencing Center for Infectious Disease"/>
            <person name="Wu L."/>
            <person name="Ma J."/>
        </authorList>
    </citation>
    <scope>NUCLEOTIDE SEQUENCE [LARGE SCALE GENOMIC DNA]</scope>
    <source>
        <strain evidence="9">CCUG 55131</strain>
    </source>
</reference>
<evidence type="ECO:0000256" key="6">
    <source>
        <dbReference type="SAM" id="Phobius"/>
    </source>
</evidence>
<dbReference type="InterPro" id="IPR047200">
    <property type="entry name" value="MFS_YcaD-like"/>
</dbReference>
<feature type="transmembrane region" description="Helical" evidence="6">
    <location>
        <begin position="323"/>
        <end position="343"/>
    </location>
</feature>
<feature type="transmembrane region" description="Helical" evidence="6">
    <location>
        <begin position="12"/>
        <end position="35"/>
    </location>
</feature>
<feature type="transmembrane region" description="Helical" evidence="6">
    <location>
        <begin position="73"/>
        <end position="91"/>
    </location>
</feature>
<dbReference type="InterPro" id="IPR020846">
    <property type="entry name" value="MFS_dom"/>
</dbReference>
<feature type="domain" description="Major facilitator superfamily (MFS) profile" evidence="7">
    <location>
        <begin position="199"/>
        <end position="443"/>
    </location>
</feature>
<feature type="transmembrane region" description="Helical" evidence="6">
    <location>
        <begin position="97"/>
        <end position="119"/>
    </location>
</feature>
<dbReference type="PANTHER" id="PTHR23521">
    <property type="entry name" value="TRANSPORTER MFS SUPERFAMILY"/>
    <property type="match status" value="1"/>
</dbReference>
<sequence>MLTVLRTTWPLLLGIMLLMVGNGMQGTLLGIRGAIEGIGTYQMSIVMAAYFAGFLFGSQMTPIMIRRVGHVRVFAALGSLISAVLILYAAWPNWLAWALMRVLIGFCFSGVYITAESWLNSSTRNELRGQALSAYMIVQMIGIISGQALMNVADPAGYLLFVIPSVLVSLAFTPILLSAGPAPAFAEVRRLSLRKLFAISPLGVVGIFLMGGTFAALFSMVSVWGTQVGLSVSQISLFVAAIYFGGLVAQFPIGWLSDRMDRRRLILWVAVVGAAAMLAAYLFAPGLWVLLFLSAVIGGVANPLYALLLAYTNDYLDSTDMAAASGGLLFVNGVGAITGPPVTGWLMETLGPGGFFLYVGLLMTGIALYALWRILRAPDRQGAHPAAFAVVSPGATALAVEAVLDSGSESGSESGAEAGPGTDPSAAATQASAPSDGSENTHK</sequence>